<evidence type="ECO:0000259" key="2">
    <source>
        <dbReference type="Pfam" id="PF00487"/>
    </source>
</evidence>
<proteinExistence type="predicted"/>
<dbReference type="RefSeq" id="WP_066408619.1">
    <property type="nucleotide sequence ID" value="NZ_CP011390.1"/>
</dbReference>
<feature type="transmembrane region" description="Helical" evidence="1">
    <location>
        <begin position="98"/>
        <end position="117"/>
    </location>
</feature>
<dbReference type="EMBL" id="CP011390">
    <property type="protein sequence ID" value="ANE53054.1"/>
    <property type="molecule type" value="Genomic_DNA"/>
</dbReference>
<dbReference type="KEGG" id="fla:SY85_23835"/>
<feature type="transmembrane region" description="Helical" evidence="1">
    <location>
        <begin position="65"/>
        <end position="86"/>
    </location>
</feature>
<dbReference type="PIRSF" id="PIRSF015921">
    <property type="entry name" value="FA_sphinglp_des"/>
    <property type="match status" value="1"/>
</dbReference>
<protein>
    <submittedName>
        <fullName evidence="3">Fatty acid desaturase</fullName>
    </submittedName>
</protein>
<feature type="transmembrane region" description="Helical" evidence="1">
    <location>
        <begin position="232"/>
        <end position="250"/>
    </location>
</feature>
<keyword evidence="4" id="KW-1185">Reference proteome</keyword>
<dbReference type="InterPro" id="IPR005804">
    <property type="entry name" value="FA_desaturase_dom"/>
</dbReference>
<dbReference type="Pfam" id="PF00487">
    <property type="entry name" value="FA_desaturase"/>
    <property type="match status" value="1"/>
</dbReference>
<dbReference type="PATRIC" id="fig|1492898.3.peg.5180"/>
<dbReference type="CDD" id="cd03506">
    <property type="entry name" value="Delta6-FADS-like"/>
    <property type="match status" value="1"/>
</dbReference>
<feature type="transmembrane region" description="Helical" evidence="1">
    <location>
        <begin position="38"/>
        <end position="59"/>
    </location>
</feature>
<reference evidence="3 4" key="2">
    <citation type="journal article" date="2016" name="Int. J. Syst. Evol. Microbiol.">
        <title>Flavisolibacter tropicus sp. nov., isolated from tropical soil.</title>
        <authorList>
            <person name="Lee J.J."/>
            <person name="Kang M.S."/>
            <person name="Kim G.S."/>
            <person name="Lee C.S."/>
            <person name="Lim S."/>
            <person name="Lee J."/>
            <person name="Roh S.H."/>
            <person name="Kang H."/>
            <person name="Ha J.M."/>
            <person name="Bae S."/>
            <person name="Jung H.Y."/>
            <person name="Kim M.K."/>
        </authorList>
    </citation>
    <scope>NUCLEOTIDE SEQUENCE [LARGE SCALE GENOMIC DNA]</scope>
    <source>
        <strain evidence="3 4">LCS9</strain>
    </source>
</reference>
<dbReference type="STRING" id="1492898.SY85_23835"/>
<name>A0A172U1Q6_9BACT</name>
<keyword evidence="1" id="KW-0472">Membrane</keyword>
<feature type="transmembrane region" description="Helical" evidence="1">
    <location>
        <begin position="161"/>
        <end position="181"/>
    </location>
</feature>
<evidence type="ECO:0000313" key="3">
    <source>
        <dbReference type="EMBL" id="ANE53054.1"/>
    </source>
</evidence>
<dbReference type="InterPro" id="IPR012171">
    <property type="entry name" value="Fatty_acid_desaturase"/>
</dbReference>
<feature type="domain" description="Fatty acid desaturase" evidence="2">
    <location>
        <begin position="67"/>
        <end position="334"/>
    </location>
</feature>
<dbReference type="GO" id="GO:0008610">
    <property type="term" value="P:lipid biosynthetic process"/>
    <property type="evidence" value="ECO:0007669"/>
    <property type="project" value="UniProtKB-ARBA"/>
</dbReference>
<dbReference type="PANTHER" id="PTHR19353:SF19">
    <property type="entry name" value="DELTA(5) FATTY ACID DESATURASE C-RELATED"/>
    <property type="match status" value="1"/>
</dbReference>
<keyword evidence="1" id="KW-0812">Transmembrane</keyword>
<feature type="transmembrane region" description="Helical" evidence="1">
    <location>
        <begin position="202"/>
        <end position="226"/>
    </location>
</feature>
<dbReference type="OrthoDB" id="104711at2"/>
<organism evidence="3 4">
    <name type="scientific">Flavisolibacter tropicus</name>
    <dbReference type="NCBI Taxonomy" id="1492898"/>
    <lineage>
        <taxon>Bacteria</taxon>
        <taxon>Pseudomonadati</taxon>
        <taxon>Bacteroidota</taxon>
        <taxon>Chitinophagia</taxon>
        <taxon>Chitinophagales</taxon>
        <taxon>Chitinophagaceae</taxon>
        <taxon>Flavisolibacter</taxon>
    </lineage>
</organism>
<sequence>MAKVSFNNSNQVFFASLKKAVDTYFRSQQIKKTGNFQLYLKTTILIPTALILYISLLVFRMPAPGSLVLCALLGGVLASIGFNVMHDACHGSYSSKKWVNSLLGLTLNALGGNAFFWKQKHNILHHTYTNIAGVDDDIAQSKLLRQSPAQEWIPLHQYQHLYLPLAYSLTLFMWVGMRDFDKYFKKRIHNTPIQKMAIGEHIIFWLSKLLYIVFYIVVPVLCVGWLPWLIGYITMAMVMGLVLAFVFQLAHAVEGPEFDAIGLEDKVIESEWAIHQIRTTANFAPKSKLISWMAGGLNYQIEHHLFPRISHIHYPALSKIVQEHCRKFNLPYHCFLTTGHAVASHVRIMKQLGKKPVEL</sequence>
<accession>A0A172U1Q6</accession>
<dbReference type="GO" id="GO:0016717">
    <property type="term" value="F:oxidoreductase activity, acting on paired donors, with oxidation of a pair of donors resulting in the reduction of molecular oxygen to two molecules of water"/>
    <property type="evidence" value="ECO:0007669"/>
    <property type="project" value="TreeGrafter"/>
</dbReference>
<evidence type="ECO:0000256" key="1">
    <source>
        <dbReference type="SAM" id="Phobius"/>
    </source>
</evidence>
<keyword evidence="1" id="KW-1133">Transmembrane helix</keyword>
<evidence type="ECO:0000313" key="4">
    <source>
        <dbReference type="Proteomes" id="UP000077177"/>
    </source>
</evidence>
<dbReference type="GO" id="GO:0016020">
    <property type="term" value="C:membrane"/>
    <property type="evidence" value="ECO:0007669"/>
    <property type="project" value="TreeGrafter"/>
</dbReference>
<gene>
    <name evidence="3" type="ORF">SY85_23835</name>
</gene>
<reference evidence="4" key="1">
    <citation type="submission" date="2015-01" db="EMBL/GenBank/DDBJ databases">
        <title>Flavisolibacter sp./LCS9/ whole genome sequencing.</title>
        <authorList>
            <person name="Kim M.K."/>
            <person name="Srinivasan S."/>
            <person name="Lee J.-J."/>
        </authorList>
    </citation>
    <scope>NUCLEOTIDE SEQUENCE [LARGE SCALE GENOMIC DNA]</scope>
    <source>
        <strain evidence="4">LCS9</strain>
    </source>
</reference>
<dbReference type="Proteomes" id="UP000077177">
    <property type="component" value="Chromosome"/>
</dbReference>
<dbReference type="AlphaFoldDB" id="A0A172U1Q6"/>
<dbReference type="PANTHER" id="PTHR19353">
    <property type="entry name" value="FATTY ACID DESATURASE 2"/>
    <property type="match status" value="1"/>
</dbReference>